<accession>A0ABT6C278</accession>
<evidence type="ECO:0000313" key="4">
    <source>
        <dbReference type="EMBL" id="MDF8263011.1"/>
    </source>
</evidence>
<dbReference type="PROSITE" id="PS50977">
    <property type="entry name" value="HTH_TETR_2"/>
    <property type="match status" value="1"/>
</dbReference>
<dbReference type="RefSeq" id="WP_277190821.1">
    <property type="nucleotide sequence ID" value="NZ_JAROAV010000008.1"/>
</dbReference>
<evidence type="ECO:0000313" key="5">
    <source>
        <dbReference type="Proteomes" id="UP001528912"/>
    </source>
</evidence>
<dbReference type="SUPFAM" id="SSF48498">
    <property type="entry name" value="Tetracyclin repressor-like, C-terminal domain"/>
    <property type="match status" value="1"/>
</dbReference>
<name>A0ABT6C278_9MICO</name>
<dbReference type="Gene3D" id="1.10.357.10">
    <property type="entry name" value="Tetracycline Repressor, domain 2"/>
    <property type="match status" value="1"/>
</dbReference>
<evidence type="ECO:0000259" key="3">
    <source>
        <dbReference type="PROSITE" id="PS50977"/>
    </source>
</evidence>
<comment type="caution">
    <text evidence="4">The sequence shown here is derived from an EMBL/GenBank/DDBJ whole genome shotgun (WGS) entry which is preliminary data.</text>
</comment>
<dbReference type="EMBL" id="JAROAV010000008">
    <property type="protein sequence ID" value="MDF8263011.1"/>
    <property type="molecule type" value="Genomic_DNA"/>
</dbReference>
<gene>
    <name evidence="4" type="ORF">P4R38_01975</name>
</gene>
<protein>
    <submittedName>
        <fullName evidence="4">TetR family transcriptional regulator</fullName>
    </submittedName>
</protein>
<dbReference type="Pfam" id="PF17920">
    <property type="entry name" value="TetR_C_16"/>
    <property type="match status" value="1"/>
</dbReference>
<proteinExistence type="predicted"/>
<dbReference type="Pfam" id="PF00440">
    <property type="entry name" value="TetR_N"/>
    <property type="match status" value="1"/>
</dbReference>
<dbReference type="InterPro" id="IPR036271">
    <property type="entry name" value="Tet_transcr_reg_TetR-rel_C_sf"/>
</dbReference>
<dbReference type="InterPro" id="IPR001647">
    <property type="entry name" value="HTH_TetR"/>
</dbReference>
<dbReference type="InterPro" id="IPR041678">
    <property type="entry name" value="TetR_C_16"/>
</dbReference>
<dbReference type="Proteomes" id="UP001528912">
    <property type="component" value="Unassembled WGS sequence"/>
</dbReference>
<dbReference type="Gene3D" id="1.10.10.60">
    <property type="entry name" value="Homeodomain-like"/>
    <property type="match status" value="1"/>
</dbReference>
<reference evidence="4 5" key="1">
    <citation type="submission" date="2023-03" db="EMBL/GenBank/DDBJ databases">
        <title>YIM 133296 draft genome.</title>
        <authorList>
            <person name="Xiong L."/>
        </authorList>
    </citation>
    <scope>NUCLEOTIDE SEQUENCE [LARGE SCALE GENOMIC DNA]</scope>
    <source>
        <strain evidence="4 5">YIM 133296</strain>
    </source>
</reference>
<dbReference type="InterPro" id="IPR009057">
    <property type="entry name" value="Homeodomain-like_sf"/>
</dbReference>
<dbReference type="SUPFAM" id="SSF46689">
    <property type="entry name" value="Homeodomain-like"/>
    <property type="match status" value="1"/>
</dbReference>
<organism evidence="4 5">
    <name type="scientific">Luteipulveratus flavus</name>
    <dbReference type="NCBI Taxonomy" id="3031728"/>
    <lineage>
        <taxon>Bacteria</taxon>
        <taxon>Bacillati</taxon>
        <taxon>Actinomycetota</taxon>
        <taxon>Actinomycetes</taxon>
        <taxon>Micrococcales</taxon>
        <taxon>Dermacoccaceae</taxon>
        <taxon>Luteipulveratus</taxon>
    </lineage>
</organism>
<keyword evidence="1 2" id="KW-0238">DNA-binding</keyword>
<sequence>MLNKSRGRPRGRPRTRERIAEVARQEFLEHGYRGATVRGIAAAAEVDSALISYHFGSKEALFGEVMELQCIGARGLSAAFEGDLAGLADRILDAVTSAWEGDAAAPPGLDGAAMGREEVMIVLRGYLESEVVGRLAEFLGGTDARARATAAATVIGGFIFTRYLNPLPSVQSLSSGEARAILEPSLRAALAPRVPRRPYARMGA</sequence>
<dbReference type="PRINTS" id="PR00455">
    <property type="entry name" value="HTHTETR"/>
</dbReference>
<evidence type="ECO:0000256" key="1">
    <source>
        <dbReference type="ARBA" id="ARBA00023125"/>
    </source>
</evidence>
<dbReference type="InterPro" id="IPR050109">
    <property type="entry name" value="HTH-type_TetR-like_transc_reg"/>
</dbReference>
<feature type="domain" description="HTH tetR-type" evidence="3">
    <location>
        <begin position="13"/>
        <end position="73"/>
    </location>
</feature>
<evidence type="ECO:0000256" key="2">
    <source>
        <dbReference type="PROSITE-ProRule" id="PRU00335"/>
    </source>
</evidence>
<feature type="DNA-binding region" description="H-T-H motif" evidence="2">
    <location>
        <begin position="36"/>
        <end position="55"/>
    </location>
</feature>
<dbReference type="PANTHER" id="PTHR30055">
    <property type="entry name" value="HTH-TYPE TRANSCRIPTIONAL REGULATOR RUTR"/>
    <property type="match status" value="1"/>
</dbReference>
<dbReference type="PANTHER" id="PTHR30055:SF235">
    <property type="entry name" value="TRANSCRIPTIONAL REGULATORY PROTEIN"/>
    <property type="match status" value="1"/>
</dbReference>
<keyword evidence="5" id="KW-1185">Reference proteome</keyword>